<dbReference type="EMBL" id="CP060784">
    <property type="protein sequence ID" value="QNP53260.1"/>
    <property type="molecule type" value="Genomic_DNA"/>
</dbReference>
<proteinExistence type="predicted"/>
<keyword evidence="2" id="KW-1185">Reference proteome</keyword>
<reference evidence="1 2" key="1">
    <citation type="submission" date="2020-08" db="EMBL/GenBank/DDBJ databases">
        <title>Genome sequence of Hymenobacter qilianensis JCM 19763T.</title>
        <authorList>
            <person name="Hyun D.-W."/>
            <person name="Bae J.-W."/>
        </authorList>
    </citation>
    <scope>NUCLEOTIDE SEQUENCE [LARGE SCALE GENOMIC DNA]</scope>
    <source>
        <strain evidence="1 2">JCM 19763</strain>
    </source>
</reference>
<dbReference type="Gene3D" id="1.10.1660.10">
    <property type="match status" value="1"/>
</dbReference>
<name>A0A7H0GY94_9BACT</name>
<dbReference type="Pfam" id="PF13591">
    <property type="entry name" value="MerR_2"/>
    <property type="match status" value="1"/>
</dbReference>
<dbReference type="KEGG" id="hqi:H9L05_06425"/>
<sequence>METSSIITITFHDCAIRYGLSEPDLQEFVDLGLLHPADAPGTLRAEPDDLARLARLHHELGLSAEGIDVVLAMRQRLLELQAELAHQRARVAQLEYFLNKSGPLVDL</sequence>
<gene>
    <name evidence="1" type="ORF">H9L05_06425</name>
</gene>
<accession>A0A7H0GY94</accession>
<evidence type="ECO:0008006" key="3">
    <source>
        <dbReference type="Google" id="ProtNLM"/>
    </source>
</evidence>
<dbReference type="AlphaFoldDB" id="A0A7H0GY94"/>
<organism evidence="1 2">
    <name type="scientific">Hymenobacter qilianensis</name>
    <dbReference type="NCBI Taxonomy" id="1385715"/>
    <lineage>
        <taxon>Bacteria</taxon>
        <taxon>Pseudomonadati</taxon>
        <taxon>Bacteroidota</taxon>
        <taxon>Cytophagia</taxon>
        <taxon>Cytophagales</taxon>
        <taxon>Hymenobacteraceae</taxon>
        <taxon>Hymenobacter</taxon>
    </lineage>
</organism>
<dbReference type="RefSeq" id="WP_187733480.1">
    <property type="nucleotide sequence ID" value="NZ_BMFN01000001.1"/>
</dbReference>
<evidence type="ECO:0000313" key="1">
    <source>
        <dbReference type="EMBL" id="QNP53260.1"/>
    </source>
</evidence>
<evidence type="ECO:0000313" key="2">
    <source>
        <dbReference type="Proteomes" id="UP000516093"/>
    </source>
</evidence>
<protein>
    <recommendedName>
        <fullName evidence="3">Chaperone modulatory protein CbpM</fullName>
    </recommendedName>
</protein>
<dbReference type="Proteomes" id="UP000516093">
    <property type="component" value="Chromosome"/>
</dbReference>